<name>A0A183JGH0_9TREM</name>
<dbReference type="AlphaFoldDB" id="A0A183JGH0"/>
<keyword evidence="2" id="KW-1185">Reference proteome</keyword>
<dbReference type="PANTHER" id="PTHR47027:SF25">
    <property type="entry name" value="REVERSE TRANSCRIPTASE DOMAIN-CONTAINING PROTEIN"/>
    <property type="match status" value="1"/>
</dbReference>
<reference evidence="1 2" key="2">
    <citation type="submission" date="2018-11" db="EMBL/GenBank/DDBJ databases">
        <authorList>
            <consortium name="Pathogen Informatics"/>
        </authorList>
    </citation>
    <scope>NUCLEOTIDE SEQUENCE [LARGE SCALE GENOMIC DNA]</scope>
    <source>
        <strain evidence="1">Dakar</strain>
        <strain evidence="2">Dakar, Senegal</strain>
    </source>
</reference>
<dbReference type="EMBL" id="UZAK01001536">
    <property type="protein sequence ID" value="VDO70009.1"/>
    <property type="molecule type" value="Genomic_DNA"/>
</dbReference>
<organism evidence="3">
    <name type="scientific">Schistosoma curassoni</name>
    <dbReference type="NCBI Taxonomy" id="6186"/>
    <lineage>
        <taxon>Eukaryota</taxon>
        <taxon>Metazoa</taxon>
        <taxon>Spiralia</taxon>
        <taxon>Lophotrochozoa</taxon>
        <taxon>Platyhelminthes</taxon>
        <taxon>Trematoda</taxon>
        <taxon>Digenea</taxon>
        <taxon>Strigeidida</taxon>
        <taxon>Schistosomatoidea</taxon>
        <taxon>Schistosomatidae</taxon>
        <taxon>Schistosoma</taxon>
    </lineage>
</organism>
<evidence type="ECO:0000313" key="2">
    <source>
        <dbReference type="Proteomes" id="UP000279833"/>
    </source>
</evidence>
<evidence type="ECO:0000313" key="1">
    <source>
        <dbReference type="EMBL" id="VDO70009.1"/>
    </source>
</evidence>
<sequence>MLDELVKDHLGRIQMELDKYRKFPLQTDDNKLEMHLELSNARYQKAYESIKTSTSERKHGIQWTARMELDDLDFTDDRALLSHTQQQTQGKTTSVAAALAAVGLNIHKWKSKVLCYNTACTNSITIDVEDMEDVKTFTYLVSIIDEHGRSVADVKAQIGKARAVYLQLKNVWS</sequence>
<dbReference type="PANTHER" id="PTHR47027">
    <property type="entry name" value="REVERSE TRANSCRIPTASE DOMAIN-CONTAINING PROTEIN"/>
    <property type="match status" value="1"/>
</dbReference>
<reference evidence="3" key="1">
    <citation type="submission" date="2016-06" db="UniProtKB">
        <authorList>
            <consortium name="WormBaseParasite"/>
        </authorList>
    </citation>
    <scope>IDENTIFICATION</scope>
</reference>
<evidence type="ECO:0000313" key="3">
    <source>
        <dbReference type="WBParaSite" id="SCUD_0000179101-mRNA-1"/>
    </source>
</evidence>
<dbReference type="WBParaSite" id="SCUD_0000179101-mRNA-1">
    <property type="protein sequence ID" value="SCUD_0000179101-mRNA-1"/>
    <property type="gene ID" value="SCUD_0000179101"/>
</dbReference>
<gene>
    <name evidence="1" type="ORF">SCUD_LOCUS1792</name>
</gene>
<accession>A0A183JGH0</accession>
<proteinExistence type="predicted"/>
<dbReference type="Proteomes" id="UP000279833">
    <property type="component" value="Unassembled WGS sequence"/>
</dbReference>
<protein>
    <submittedName>
        <fullName evidence="3">Kinesin motor domain-containing protein</fullName>
    </submittedName>
</protein>